<dbReference type="Proteomes" id="UP000292648">
    <property type="component" value="Unassembled WGS sequence"/>
</dbReference>
<gene>
    <name evidence="5" type="ORF">EUZ87_14365</name>
</gene>
<dbReference type="RefSeq" id="WP_131510534.1">
    <property type="nucleotide sequence ID" value="NZ_CP118745.1"/>
</dbReference>
<dbReference type="PANTHER" id="PTHR43280">
    <property type="entry name" value="ARAC-FAMILY TRANSCRIPTIONAL REGULATOR"/>
    <property type="match status" value="1"/>
</dbReference>
<dbReference type="EMBL" id="SEHH01000125">
    <property type="protein sequence ID" value="TBX38031.1"/>
    <property type="molecule type" value="Genomic_DNA"/>
</dbReference>
<evidence type="ECO:0000313" key="5">
    <source>
        <dbReference type="EMBL" id="TBX38031.1"/>
    </source>
</evidence>
<accession>A0A4Q9XYN2</accession>
<dbReference type="SMART" id="SM00342">
    <property type="entry name" value="HTH_ARAC"/>
    <property type="match status" value="1"/>
</dbReference>
<organism evidence="5 6">
    <name type="scientific">Lactiplantibacillus paraplantarum</name>
    <dbReference type="NCBI Taxonomy" id="60520"/>
    <lineage>
        <taxon>Bacteria</taxon>
        <taxon>Bacillati</taxon>
        <taxon>Bacillota</taxon>
        <taxon>Bacilli</taxon>
        <taxon>Lactobacillales</taxon>
        <taxon>Lactobacillaceae</taxon>
        <taxon>Lactiplantibacillus</taxon>
    </lineage>
</organism>
<reference evidence="5 6" key="1">
    <citation type="submission" date="2019-01" db="EMBL/GenBank/DDBJ databases">
        <title>Draft genome sequence of Lactobacillus paraplantarum OSY-TC318, a Producer of the novel lantibiotic Paraplantaracin TC318.</title>
        <authorList>
            <person name="Hussein W.E."/>
            <person name="Huang E."/>
            <person name="Yousef A.E."/>
        </authorList>
    </citation>
    <scope>NUCLEOTIDE SEQUENCE [LARGE SCALE GENOMIC DNA]</scope>
    <source>
        <strain evidence="5 6">OSY-TC318</strain>
    </source>
</reference>
<dbReference type="GeneID" id="79808693"/>
<dbReference type="InterPro" id="IPR018060">
    <property type="entry name" value="HTH_AraC"/>
</dbReference>
<evidence type="ECO:0000313" key="6">
    <source>
        <dbReference type="Proteomes" id="UP000292648"/>
    </source>
</evidence>
<keyword evidence="3" id="KW-0804">Transcription</keyword>
<name>A0A4Q9XYN2_9LACO</name>
<dbReference type="Pfam" id="PF12833">
    <property type="entry name" value="HTH_18"/>
    <property type="match status" value="1"/>
</dbReference>
<protein>
    <submittedName>
        <fullName evidence="5">AraC family transcriptional regulator</fullName>
    </submittedName>
</protein>
<dbReference type="AlphaFoldDB" id="A0A4Q9XYN2"/>
<dbReference type="PROSITE" id="PS01124">
    <property type="entry name" value="HTH_ARAC_FAMILY_2"/>
    <property type="match status" value="1"/>
</dbReference>
<evidence type="ECO:0000259" key="4">
    <source>
        <dbReference type="PROSITE" id="PS01124"/>
    </source>
</evidence>
<dbReference type="InterPro" id="IPR009057">
    <property type="entry name" value="Homeodomain-like_sf"/>
</dbReference>
<comment type="caution">
    <text evidence="5">The sequence shown here is derived from an EMBL/GenBank/DDBJ whole genome shotgun (WGS) entry which is preliminary data.</text>
</comment>
<dbReference type="Gene3D" id="1.10.10.60">
    <property type="entry name" value="Homeodomain-like"/>
    <property type="match status" value="1"/>
</dbReference>
<keyword evidence="1" id="KW-0805">Transcription regulation</keyword>
<dbReference type="PANTHER" id="PTHR43280:SF10">
    <property type="entry name" value="REGULATORY PROTEIN POCR"/>
    <property type="match status" value="1"/>
</dbReference>
<dbReference type="GO" id="GO:0003700">
    <property type="term" value="F:DNA-binding transcription factor activity"/>
    <property type="evidence" value="ECO:0007669"/>
    <property type="project" value="InterPro"/>
</dbReference>
<evidence type="ECO:0000256" key="3">
    <source>
        <dbReference type="ARBA" id="ARBA00023163"/>
    </source>
</evidence>
<proteinExistence type="predicted"/>
<feature type="domain" description="HTH araC/xylS-type" evidence="4">
    <location>
        <begin position="139"/>
        <end position="237"/>
    </location>
</feature>
<keyword evidence="2" id="KW-0238">DNA-binding</keyword>
<sequence>MIFSELELSQVERNFTFDFAILEHDLSYFFEKRCLNYALEHIHRFDDRIKDNLYNIRPVILKESLISLTCDLASVSFYRYLNMITFVNLRKDILHYLMTATLTNDDFLPLLETIVNNYFSNLDTLDIPIDSKRLSKQVALVVYYIDNHCDEPLKTNTILKELTLDPEYTKRKFRKELGFTINFYIRHAKLQRAKQLLINTHLPIGEIADKIKFYNSAEFARQFQKEFDVTPSRYRELNQIFYKKES</sequence>
<evidence type="ECO:0000256" key="2">
    <source>
        <dbReference type="ARBA" id="ARBA00023125"/>
    </source>
</evidence>
<dbReference type="SUPFAM" id="SSF46689">
    <property type="entry name" value="Homeodomain-like"/>
    <property type="match status" value="1"/>
</dbReference>
<dbReference type="GO" id="GO:0043565">
    <property type="term" value="F:sequence-specific DNA binding"/>
    <property type="evidence" value="ECO:0007669"/>
    <property type="project" value="InterPro"/>
</dbReference>
<evidence type="ECO:0000256" key="1">
    <source>
        <dbReference type="ARBA" id="ARBA00023015"/>
    </source>
</evidence>